<accession>H2ZW86</accession>
<keyword evidence="8" id="KW-1185">Reference proteome</keyword>
<keyword evidence="5 6" id="KW-0143">Chaperone</keyword>
<dbReference type="Pfam" id="PF13233">
    <property type="entry name" value="Complex1_LYR_2"/>
    <property type="match status" value="1"/>
</dbReference>
<dbReference type="AlphaFoldDB" id="H2ZW86"/>
<evidence type="ECO:0000313" key="8">
    <source>
        <dbReference type="Proteomes" id="UP000008672"/>
    </source>
</evidence>
<gene>
    <name evidence="7" type="primary">SDHAF3</name>
</gene>
<reference evidence="8" key="1">
    <citation type="submission" date="2011-08" db="EMBL/GenBank/DDBJ databases">
        <title>The draft genome of Latimeria chalumnae.</title>
        <authorList>
            <person name="Di Palma F."/>
            <person name="Alfoldi J."/>
            <person name="Johnson J."/>
            <person name="Berlin A."/>
            <person name="Gnerre S."/>
            <person name="Jaffe D."/>
            <person name="MacCallum I."/>
            <person name="Young S."/>
            <person name="Walker B.J."/>
            <person name="Lander E."/>
            <person name="Lindblad-Toh K."/>
        </authorList>
    </citation>
    <scope>NUCLEOTIDE SEQUENCE [LARGE SCALE GENOMIC DNA]</scope>
    <source>
        <strain evidence="8">Wild caught</strain>
    </source>
</reference>
<evidence type="ECO:0000256" key="6">
    <source>
        <dbReference type="RuleBase" id="RU368039"/>
    </source>
</evidence>
<organism evidence="7 8">
    <name type="scientific">Latimeria chalumnae</name>
    <name type="common">Coelacanth</name>
    <dbReference type="NCBI Taxonomy" id="7897"/>
    <lineage>
        <taxon>Eukaryota</taxon>
        <taxon>Metazoa</taxon>
        <taxon>Chordata</taxon>
        <taxon>Craniata</taxon>
        <taxon>Vertebrata</taxon>
        <taxon>Euteleostomi</taxon>
        <taxon>Coelacanthiformes</taxon>
        <taxon>Coelacanthidae</taxon>
        <taxon>Latimeria</taxon>
    </lineage>
</organism>
<keyword evidence="4 6" id="KW-0496">Mitochondrion</keyword>
<dbReference type="PANTHER" id="PTHR13137:SF6">
    <property type="entry name" value="SUCCINATE DEHYDROGENASE ASSEMBLY FACTOR 3, MITOCHONDRIAL"/>
    <property type="match status" value="1"/>
</dbReference>
<dbReference type="GeneID" id="102349146"/>
<name>H2ZW86_LATCH</name>
<dbReference type="EMBL" id="AFYH01238146">
    <property type="status" value="NOT_ANNOTATED_CDS"/>
    <property type="molecule type" value="Genomic_DNA"/>
</dbReference>
<dbReference type="EMBL" id="AFYH01238145">
    <property type="status" value="NOT_ANNOTATED_CDS"/>
    <property type="molecule type" value="Genomic_DNA"/>
</dbReference>
<comment type="subunit">
    <text evidence="6">Interacts with the iron-sulfur protein subunit within the SDH catalytic dimer.</text>
</comment>
<dbReference type="CTD" id="57001"/>
<dbReference type="EMBL" id="AFYH01238144">
    <property type="status" value="NOT_ANNOTATED_CDS"/>
    <property type="molecule type" value="Genomic_DNA"/>
</dbReference>
<dbReference type="eggNOG" id="KOG4100">
    <property type="taxonomic scope" value="Eukaryota"/>
</dbReference>
<dbReference type="Ensembl" id="ENSLACT00000001670.2">
    <property type="protein sequence ID" value="ENSLACP00000001657.2"/>
    <property type="gene ID" value="ENSLACG00000001482.2"/>
</dbReference>
<evidence type="ECO:0000256" key="4">
    <source>
        <dbReference type="ARBA" id="ARBA00023128"/>
    </source>
</evidence>
<dbReference type="STRING" id="7897.ENSLACP00000001657"/>
<evidence type="ECO:0000256" key="3">
    <source>
        <dbReference type="ARBA" id="ARBA00022946"/>
    </source>
</evidence>
<dbReference type="GeneTree" id="ENSGT00390000010029"/>
<protein>
    <recommendedName>
        <fullName evidence="6">Succinate dehydrogenase assembly factor 3</fullName>
        <shortName evidence="6">SDH assembly factor 3</shortName>
        <shortName evidence="6">SDHAF3</shortName>
    </recommendedName>
</protein>
<evidence type="ECO:0000313" key="7">
    <source>
        <dbReference type="Ensembl" id="ENSLACP00000001657.2"/>
    </source>
</evidence>
<dbReference type="Proteomes" id="UP000008672">
    <property type="component" value="Unassembled WGS sequence"/>
</dbReference>
<dbReference type="InParanoid" id="H2ZW86"/>
<evidence type="ECO:0000256" key="2">
    <source>
        <dbReference type="ARBA" id="ARBA00006020"/>
    </source>
</evidence>
<evidence type="ECO:0000256" key="1">
    <source>
        <dbReference type="ARBA" id="ARBA00004305"/>
    </source>
</evidence>
<dbReference type="EMBL" id="AFYH01238143">
    <property type="status" value="NOT_ANNOTATED_CDS"/>
    <property type="molecule type" value="Genomic_DNA"/>
</dbReference>
<dbReference type="PANTHER" id="PTHR13137">
    <property type="entry name" value="DC11 ACN9 HOMOLOG"/>
    <property type="match status" value="1"/>
</dbReference>
<dbReference type="GO" id="GO:0005758">
    <property type="term" value="C:mitochondrial intermembrane space"/>
    <property type="evidence" value="ECO:0007669"/>
    <property type="project" value="TreeGrafter"/>
</dbReference>
<comment type="similarity">
    <text evidence="2 6">Belongs to the complex I LYR family. SDHAF3 subfamily.</text>
</comment>
<sequence>MSSPLQASRRVRALYKKLLWLHRLLPLELKTLGDQYVKEEFRRNKTASPGEAKRFMIEWETYAEVLWNQVTEVIRKPTKEVKFGVDLTEKKLNEFQEEQVGQLYELMKETTKPNQQFSIQDNTEKKN</sequence>
<comment type="subcellular location">
    <subcellularLocation>
        <location evidence="1 6">Mitochondrion matrix</location>
    </subcellularLocation>
</comment>
<dbReference type="GO" id="GO:0006105">
    <property type="term" value="P:succinate metabolic process"/>
    <property type="evidence" value="ECO:0007669"/>
    <property type="project" value="TreeGrafter"/>
</dbReference>
<dbReference type="Bgee" id="ENSLACG00000001482">
    <property type="expression patterns" value="Expressed in mesonephros and 5 other cell types or tissues"/>
</dbReference>
<dbReference type="RefSeq" id="XP_006012087.1">
    <property type="nucleotide sequence ID" value="XM_006012025.2"/>
</dbReference>
<comment type="function">
    <text evidence="6">Plays an essential role in the assembly of succinate dehydrogenase (SDH), an enzyme complex (also referred to as respiratory complex II) that is a component of both the tricarboxylic acid (TCA) cycle and the mitochondrial electron transport chain, and which couples the oxidation of succinate to fumarate with the reduction of ubiquinone (coenzyme Q) to ubiquinol. Promotes maturation of the iron-sulfur protein subunit of the SDH catalytic dimer, protecting it from the deleterious effects of oxidants. May act together with SDHAF1.</text>
</comment>
<proteinExistence type="inferred from homology"/>
<dbReference type="GO" id="GO:0034553">
    <property type="term" value="P:mitochondrial respiratory chain complex II assembly"/>
    <property type="evidence" value="ECO:0007669"/>
    <property type="project" value="UniProtKB-UniRule"/>
</dbReference>
<dbReference type="OrthoDB" id="278329at2759"/>
<keyword evidence="3" id="KW-0809">Transit peptide</keyword>
<dbReference type="EMBL" id="AFYH01238142">
    <property type="status" value="NOT_ANNOTATED_CDS"/>
    <property type="molecule type" value="Genomic_DNA"/>
</dbReference>
<dbReference type="InterPro" id="IPR008381">
    <property type="entry name" value="SDHAF3/Sdh7"/>
</dbReference>
<dbReference type="CDD" id="cd20270">
    <property type="entry name" value="Complex1_LYR_SDHAF3_LYRM10"/>
    <property type="match status" value="1"/>
</dbReference>
<dbReference type="GO" id="GO:0005759">
    <property type="term" value="C:mitochondrial matrix"/>
    <property type="evidence" value="ECO:0007669"/>
    <property type="project" value="UniProtKB-SubCell"/>
</dbReference>
<dbReference type="KEGG" id="lcm:102349146"/>
<dbReference type="OMA" id="WQQTNEN"/>
<dbReference type="HOGENOM" id="CLU_102310_2_1_1"/>
<dbReference type="FunCoup" id="H2ZW86">
    <property type="interactions" value="559"/>
</dbReference>
<evidence type="ECO:0000256" key="5">
    <source>
        <dbReference type="ARBA" id="ARBA00023186"/>
    </source>
</evidence>
<reference evidence="7" key="3">
    <citation type="submission" date="2025-09" db="UniProtKB">
        <authorList>
            <consortium name="Ensembl"/>
        </authorList>
    </citation>
    <scope>IDENTIFICATION</scope>
</reference>
<reference evidence="7" key="2">
    <citation type="submission" date="2025-08" db="UniProtKB">
        <authorList>
            <consortium name="Ensembl"/>
        </authorList>
    </citation>
    <scope>IDENTIFICATION</scope>
</reference>